<gene>
    <name evidence="1" type="ORF">PanWU01x14_235420</name>
</gene>
<sequence length="61" mass="7125">MSDNKDKNTSGETFEVGDPILLMEALIDEMRRAMRVEMEQVHERMDRIENAHIEKPQIAPK</sequence>
<dbReference type="AlphaFoldDB" id="A0A2P5BIP7"/>
<organism evidence="1 2">
    <name type="scientific">Parasponia andersonii</name>
    <name type="common">Sponia andersonii</name>
    <dbReference type="NCBI Taxonomy" id="3476"/>
    <lineage>
        <taxon>Eukaryota</taxon>
        <taxon>Viridiplantae</taxon>
        <taxon>Streptophyta</taxon>
        <taxon>Embryophyta</taxon>
        <taxon>Tracheophyta</taxon>
        <taxon>Spermatophyta</taxon>
        <taxon>Magnoliopsida</taxon>
        <taxon>eudicotyledons</taxon>
        <taxon>Gunneridae</taxon>
        <taxon>Pentapetalae</taxon>
        <taxon>rosids</taxon>
        <taxon>fabids</taxon>
        <taxon>Rosales</taxon>
        <taxon>Cannabaceae</taxon>
        <taxon>Parasponia</taxon>
    </lineage>
</organism>
<reference evidence="2" key="1">
    <citation type="submission" date="2016-06" db="EMBL/GenBank/DDBJ databases">
        <title>Parallel loss of symbiosis genes in relatives of nitrogen-fixing non-legume Parasponia.</title>
        <authorList>
            <person name="Van Velzen R."/>
            <person name="Holmer R."/>
            <person name="Bu F."/>
            <person name="Rutten L."/>
            <person name="Van Zeijl A."/>
            <person name="Liu W."/>
            <person name="Santuari L."/>
            <person name="Cao Q."/>
            <person name="Sharma T."/>
            <person name="Shen D."/>
            <person name="Roswanjaya Y."/>
            <person name="Wardhani T."/>
            <person name="Kalhor M.S."/>
            <person name="Jansen J."/>
            <person name="Van den Hoogen J."/>
            <person name="Gungor B."/>
            <person name="Hartog M."/>
            <person name="Hontelez J."/>
            <person name="Verver J."/>
            <person name="Yang W.-C."/>
            <person name="Schijlen E."/>
            <person name="Repin R."/>
            <person name="Schilthuizen M."/>
            <person name="Schranz E."/>
            <person name="Heidstra R."/>
            <person name="Miyata K."/>
            <person name="Fedorova E."/>
            <person name="Kohlen W."/>
            <person name="Bisseling T."/>
            <person name="Smit S."/>
            <person name="Geurts R."/>
        </authorList>
    </citation>
    <scope>NUCLEOTIDE SEQUENCE [LARGE SCALE GENOMIC DNA]</scope>
    <source>
        <strain evidence="2">cv. WU1-14</strain>
    </source>
</reference>
<name>A0A2P5BIP7_PARAD</name>
<dbReference type="EMBL" id="JXTB01000272">
    <property type="protein sequence ID" value="PON48665.1"/>
    <property type="molecule type" value="Genomic_DNA"/>
</dbReference>
<evidence type="ECO:0000313" key="1">
    <source>
        <dbReference type="EMBL" id="PON48665.1"/>
    </source>
</evidence>
<proteinExistence type="predicted"/>
<feature type="non-terminal residue" evidence="1">
    <location>
        <position position="61"/>
    </location>
</feature>
<protein>
    <submittedName>
        <fullName evidence="1">Uncharacterized protein</fullName>
    </submittedName>
</protein>
<dbReference type="Proteomes" id="UP000237105">
    <property type="component" value="Unassembled WGS sequence"/>
</dbReference>
<dbReference type="OrthoDB" id="1702039at2759"/>
<comment type="caution">
    <text evidence="1">The sequence shown here is derived from an EMBL/GenBank/DDBJ whole genome shotgun (WGS) entry which is preliminary data.</text>
</comment>
<evidence type="ECO:0000313" key="2">
    <source>
        <dbReference type="Proteomes" id="UP000237105"/>
    </source>
</evidence>
<accession>A0A2P5BIP7</accession>
<keyword evidence="2" id="KW-1185">Reference proteome</keyword>